<dbReference type="Pfam" id="PF13768">
    <property type="entry name" value="VWA_3"/>
    <property type="match status" value="1"/>
</dbReference>
<dbReference type="InterPro" id="IPR002035">
    <property type="entry name" value="VWF_A"/>
</dbReference>
<dbReference type="SUPFAM" id="SSF53300">
    <property type="entry name" value="vWA-like"/>
    <property type="match status" value="1"/>
</dbReference>
<dbReference type="SMART" id="SM00609">
    <property type="entry name" value="VIT"/>
    <property type="match status" value="1"/>
</dbReference>
<accession>A0A1I6GZV2</accession>
<dbReference type="InterPro" id="IPR013694">
    <property type="entry name" value="VIT"/>
</dbReference>
<dbReference type="STRING" id="375760.SAMN04488073_1872"/>
<evidence type="ECO:0000313" key="5">
    <source>
        <dbReference type="Proteomes" id="UP000199290"/>
    </source>
</evidence>
<evidence type="ECO:0000259" key="2">
    <source>
        <dbReference type="PROSITE" id="PS50234"/>
    </source>
</evidence>
<dbReference type="EMBL" id="FOYV01000001">
    <property type="protein sequence ID" value="SFR47719.1"/>
    <property type="molecule type" value="Genomic_DNA"/>
</dbReference>
<dbReference type="Gene3D" id="3.40.50.410">
    <property type="entry name" value="von Willebrand factor, type A domain"/>
    <property type="match status" value="1"/>
</dbReference>
<dbReference type="PANTHER" id="PTHR45737:SF6">
    <property type="entry name" value="VON WILLEBRAND FACTOR A DOMAIN-CONTAINING PROTEIN 5A"/>
    <property type="match status" value="1"/>
</dbReference>
<name>A0A1I6GZV2_9GAMM</name>
<keyword evidence="1" id="KW-0472">Membrane</keyword>
<dbReference type="SMART" id="SM00327">
    <property type="entry name" value="VWA"/>
    <property type="match status" value="1"/>
</dbReference>
<gene>
    <name evidence="4" type="ORF">SAMN04488073_1872</name>
</gene>
<dbReference type="NCBIfam" id="TIGR03788">
    <property type="entry name" value="marine_srt_targ"/>
    <property type="match status" value="1"/>
</dbReference>
<evidence type="ECO:0000256" key="1">
    <source>
        <dbReference type="SAM" id="Phobius"/>
    </source>
</evidence>
<evidence type="ECO:0000313" key="4">
    <source>
        <dbReference type="EMBL" id="SFR47719.1"/>
    </source>
</evidence>
<dbReference type="InterPro" id="IPR036465">
    <property type="entry name" value="vWFA_dom_sf"/>
</dbReference>
<sequence length="713" mass="77026">MMLSRFIPTPTPVLSQPCLRSARNEARQCRRVRRTAEGVSLWLAVLLMLFVHPLYAEASEAESAGQLHFVDGQGQLQEPALVLDSDFRVRVGGLISDTRLQRQFRNTSDRWREGILVFPLPAKASVYGLTMTVGERTVEGRVLPRAEARKTYEQARQAGQHAAAVEQQRPNLFTARVANIPPGETVTVELRYQQPVRYQAGVFELTLPTTLTPRYMPGQPVSQSPSTWQGGWALPTTEVPDAGAISPFTVAPEDVANDSHRASIEVILEPGLPLAGVTSPTHALVTGQEGTRFMVSPAGGDTLMDRDFVLRWRPSAGNAPSAAVFHQSWQGEEYLMAMVLPGQAGQSSLPRDLVFVIDTSGSMAGESIRQARAALQAGLDTLTRQDRFNIIQFNSQTHSLFMAPMPASGNNLARARGYVGQLAADGGTEMAPALALALQNSGDGAESGPRVRQVVFITDGAVGNEAALFRQIREQLGNRRLFTVGIGSAPNRHFMREAARWGRGTYTAIRGPSDLGGPLQALFTAMEAPVLTDIRLQWPDAVAAAESYPARVGDLFQGEPMISVVRGVPPQGLLRVSGRSPDGTVWEQSLDLQQAAPGSGLHRHWAREKLDSLLDAGTVSGVDVDEDAVTRLAVKHGLISPYTSFVAVDTSQSRNAESELVSDQIPTLLPAGSSQGMLRYPQTATMAPLLLALGLVGLMFSLALLMLNRRACP</sequence>
<feature type="transmembrane region" description="Helical" evidence="1">
    <location>
        <begin position="686"/>
        <end position="707"/>
    </location>
</feature>
<dbReference type="InterPro" id="IPR022440">
    <property type="entry name" value="CHP03788"/>
</dbReference>
<feature type="domain" description="VWFA" evidence="2">
    <location>
        <begin position="352"/>
        <end position="526"/>
    </location>
</feature>
<keyword evidence="5" id="KW-1185">Reference proteome</keyword>
<keyword evidence="1" id="KW-1133">Transmembrane helix</keyword>
<dbReference type="RefSeq" id="WP_091988692.1">
    <property type="nucleotide sequence ID" value="NZ_FOYV01000001.1"/>
</dbReference>
<dbReference type="PROSITE" id="PS50234">
    <property type="entry name" value="VWFA"/>
    <property type="match status" value="1"/>
</dbReference>
<feature type="domain" description="VIT" evidence="3">
    <location>
        <begin position="66"/>
        <end position="194"/>
    </location>
</feature>
<organism evidence="4 5">
    <name type="scientific">Marinobacter gudaonensis</name>
    <dbReference type="NCBI Taxonomy" id="375760"/>
    <lineage>
        <taxon>Bacteria</taxon>
        <taxon>Pseudomonadati</taxon>
        <taxon>Pseudomonadota</taxon>
        <taxon>Gammaproteobacteria</taxon>
        <taxon>Pseudomonadales</taxon>
        <taxon>Marinobacteraceae</taxon>
        <taxon>Marinobacter</taxon>
    </lineage>
</organism>
<dbReference type="AlphaFoldDB" id="A0A1I6GZV2"/>
<evidence type="ECO:0000259" key="3">
    <source>
        <dbReference type="PROSITE" id="PS51468"/>
    </source>
</evidence>
<dbReference type="Proteomes" id="UP000199290">
    <property type="component" value="Unassembled WGS sequence"/>
</dbReference>
<dbReference type="OrthoDB" id="9784383at2"/>
<dbReference type="Pfam" id="PF08487">
    <property type="entry name" value="VIT"/>
    <property type="match status" value="1"/>
</dbReference>
<reference evidence="5" key="1">
    <citation type="submission" date="2016-10" db="EMBL/GenBank/DDBJ databases">
        <authorList>
            <person name="Varghese N."/>
            <person name="Submissions S."/>
        </authorList>
    </citation>
    <scope>NUCLEOTIDE SEQUENCE [LARGE SCALE GENOMIC DNA]</scope>
    <source>
        <strain evidence="5">CGMCC 1.6294</strain>
    </source>
</reference>
<protein>
    <submittedName>
        <fullName evidence="4">Ca-activated chloride channel family protein</fullName>
    </submittedName>
</protein>
<proteinExistence type="predicted"/>
<keyword evidence="1" id="KW-0812">Transmembrane</keyword>
<dbReference type="PROSITE" id="PS51468">
    <property type="entry name" value="VIT"/>
    <property type="match status" value="1"/>
</dbReference>
<dbReference type="PANTHER" id="PTHR45737">
    <property type="entry name" value="VON WILLEBRAND FACTOR A DOMAIN-CONTAINING PROTEIN 5A"/>
    <property type="match status" value="1"/>
</dbReference>